<feature type="compositionally biased region" description="Polar residues" evidence="1">
    <location>
        <begin position="1"/>
        <end position="28"/>
    </location>
</feature>
<feature type="compositionally biased region" description="Polar residues" evidence="1">
    <location>
        <begin position="533"/>
        <end position="544"/>
    </location>
</feature>
<feature type="compositionally biased region" description="Polar residues" evidence="1">
    <location>
        <begin position="714"/>
        <end position="740"/>
    </location>
</feature>
<feature type="compositionally biased region" description="Polar residues" evidence="1">
    <location>
        <begin position="305"/>
        <end position="318"/>
    </location>
</feature>
<dbReference type="GO" id="GO:0051015">
    <property type="term" value="F:actin filament binding"/>
    <property type="evidence" value="ECO:0007669"/>
    <property type="project" value="InterPro"/>
</dbReference>
<name>A0A1Y6L9U3_ZYMTR</name>
<feature type="compositionally biased region" description="Low complexity" evidence="1">
    <location>
        <begin position="975"/>
        <end position="988"/>
    </location>
</feature>
<feature type="domain" description="DUF7904" evidence="4">
    <location>
        <begin position="1379"/>
        <end position="1477"/>
    </location>
</feature>
<feature type="domain" description="DUF4045" evidence="3">
    <location>
        <begin position="34"/>
        <end position="846"/>
    </location>
</feature>
<feature type="compositionally biased region" description="Low complexity" evidence="1">
    <location>
        <begin position="1157"/>
        <end position="1169"/>
    </location>
</feature>
<feature type="compositionally biased region" description="Low complexity" evidence="1">
    <location>
        <begin position="219"/>
        <end position="230"/>
    </location>
</feature>
<feature type="compositionally biased region" description="Polar residues" evidence="1">
    <location>
        <begin position="364"/>
        <end position="387"/>
    </location>
</feature>
<feature type="compositionally biased region" description="Basic and acidic residues" evidence="1">
    <location>
        <begin position="41"/>
        <end position="80"/>
    </location>
</feature>
<feature type="compositionally biased region" description="Polar residues" evidence="1">
    <location>
        <begin position="187"/>
        <end position="217"/>
    </location>
</feature>
<feature type="compositionally biased region" description="Low complexity" evidence="1">
    <location>
        <begin position="167"/>
        <end position="186"/>
    </location>
</feature>
<dbReference type="InterPro" id="IPR057226">
    <property type="entry name" value="DUF7904"/>
</dbReference>
<evidence type="ECO:0000259" key="2">
    <source>
        <dbReference type="Pfam" id="PF00626"/>
    </source>
</evidence>
<evidence type="ECO:0000259" key="4">
    <source>
        <dbReference type="Pfam" id="PF25480"/>
    </source>
</evidence>
<protein>
    <recommendedName>
        <fullName evidence="7">DUF4045 domain-containing protein</fullName>
    </recommendedName>
</protein>
<dbReference type="InterPro" id="IPR025118">
    <property type="entry name" value="DUF4045"/>
</dbReference>
<feature type="compositionally biased region" description="Polar residues" evidence="1">
    <location>
        <begin position="504"/>
        <end position="514"/>
    </location>
</feature>
<dbReference type="InterPro" id="IPR029006">
    <property type="entry name" value="ADF-H/Gelsolin-like_dom_sf"/>
</dbReference>
<feature type="compositionally biased region" description="Polar residues" evidence="1">
    <location>
        <begin position="1179"/>
        <end position="1201"/>
    </location>
</feature>
<dbReference type="InterPro" id="IPR007122">
    <property type="entry name" value="Villin/Gelsolin"/>
</dbReference>
<dbReference type="Gene3D" id="3.40.20.10">
    <property type="entry name" value="Severin"/>
    <property type="match status" value="3"/>
</dbReference>
<feature type="compositionally biased region" description="Polar residues" evidence="1">
    <location>
        <begin position="1248"/>
        <end position="1260"/>
    </location>
</feature>
<feature type="compositionally biased region" description="Polar residues" evidence="1">
    <location>
        <begin position="435"/>
        <end position="453"/>
    </location>
</feature>
<dbReference type="SUPFAM" id="SSF55753">
    <property type="entry name" value="Actin depolymerizing proteins"/>
    <property type="match status" value="2"/>
</dbReference>
<feature type="compositionally biased region" description="Low complexity" evidence="1">
    <location>
        <begin position="327"/>
        <end position="344"/>
    </location>
</feature>
<evidence type="ECO:0000259" key="3">
    <source>
        <dbReference type="Pfam" id="PF13254"/>
    </source>
</evidence>
<feature type="compositionally biased region" description="Polar residues" evidence="1">
    <location>
        <begin position="636"/>
        <end position="654"/>
    </location>
</feature>
<feature type="compositionally biased region" description="Low complexity" evidence="1">
    <location>
        <begin position="1314"/>
        <end position="1325"/>
    </location>
</feature>
<evidence type="ECO:0000256" key="1">
    <source>
        <dbReference type="SAM" id="MobiDB-lite"/>
    </source>
</evidence>
<feature type="compositionally biased region" description="Low complexity" evidence="1">
    <location>
        <begin position="1071"/>
        <end position="1090"/>
    </location>
</feature>
<dbReference type="Pfam" id="PF13254">
    <property type="entry name" value="DUF4045"/>
    <property type="match status" value="1"/>
</dbReference>
<reference evidence="5 6" key="1">
    <citation type="submission" date="2016-10" db="EMBL/GenBank/DDBJ databases">
        <authorList>
            <person name="Varghese N."/>
        </authorList>
    </citation>
    <scope>NUCLEOTIDE SEQUENCE [LARGE SCALE GENOMIC DNA]</scope>
</reference>
<dbReference type="Pfam" id="PF00626">
    <property type="entry name" value="Gelsolin"/>
    <property type="match status" value="1"/>
</dbReference>
<organism evidence="5 6">
    <name type="scientific">Zymoseptoria tritici ST99CH_1A5</name>
    <dbReference type="NCBI Taxonomy" id="1276529"/>
    <lineage>
        <taxon>Eukaryota</taxon>
        <taxon>Fungi</taxon>
        <taxon>Dikarya</taxon>
        <taxon>Ascomycota</taxon>
        <taxon>Pezizomycotina</taxon>
        <taxon>Dothideomycetes</taxon>
        <taxon>Dothideomycetidae</taxon>
        <taxon>Mycosphaerellales</taxon>
        <taxon>Mycosphaerellaceae</taxon>
        <taxon>Zymoseptoria</taxon>
    </lineage>
</organism>
<accession>A0A1Y6L9U3</accession>
<dbReference type="SMART" id="SM00262">
    <property type="entry name" value="GEL"/>
    <property type="match status" value="2"/>
</dbReference>
<dbReference type="Pfam" id="PF25480">
    <property type="entry name" value="DUF7904"/>
    <property type="match status" value="1"/>
</dbReference>
<feature type="compositionally biased region" description="Low complexity" evidence="1">
    <location>
        <begin position="472"/>
        <end position="484"/>
    </location>
</feature>
<feature type="compositionally biased region" description="Basic and acidic residues" evidence="1">
    <location>
        <begin position="924"/>
        <end position="942"/>
    </location>
</feature>
<feature type="domain" description="Gelsolin-like" evidence="2">
    <location>
        <begin position="1649"/>
        <end position="1702"/>
    </location>
</feature>
<evidence type="ECO:0000313" key="6">
    <source>
        <dbReference type="Proteomes" id="UP000215453"/>
    </source>
</evidence>
<dbReference type="EMBL" id="LT882677">
    <property type="protein sequence ID" value="SMY21242.1"/>
    <property type="molecule type" value="Genomic_DNA"/>
</dbReference>
<feature type="compositionally biased region" description="Polar residues" evidence="1">
    <location>
        <begin position="84"/>
        <end position="110"/>
    </location>
</feature>
<gene>
    <name evidence="5" type="ORF">ZT1A5_G2679</name>
</gene>
<feature type="compositionally biased region" description="Basic and acidic residues" evidence="1">
    <location>
        <begin position="879"/>
        <end position="891"/>
    </location>
</feature>
<feature type="compositionally biased region" description="Basic and acidic residues" evidence="1">
    <location>
        <begin position="126"/>
        <end position="136"/>
    </location>
</feature>
<feature type="compositionally biased region" description="Low complexity" evidence="1">
    <location>
        <begin position="747"/>
        <end position="764"/>
    </location>
</feature>
<feature type="compositionally biased region" description="Basic and acidic residues" evidence="1">
    <location>
        <begin position="144"/>
        <end position="154"/>
    </location>
</feature>
<dbReference type="Proteomes" id="UP000215453">
    <property type="component" value="Chromosome 2"/>
</dbReference>
<proteinExistence type="predicted"/>
<feature type="compositionally biased region" description="Basic and acidic residues" evidence="1">
    <location>
        <begin position="828"/>
        <end position="867"/>
    </location>
</feature>
<feature type="region of interest" description="Disordered" evidence="1">
    <location>
        <begin position="1"/>
        <end position="1334"/>
    </location>
</feature>
<evidence type="ECO:0000313" key="5">
    <source>
        <dbReference type="EMBL" id="SMY21242.1"/>
    </source>
</evidence>
<sequence length="1775" mass="189239">MALTPSSTTDASGTQHQPGPTQRQQDAANESDLDPAAFLKSVRELSEKREREDAERFRKLEEEVQRGREERAARRADRARSISPEKQSNPVSTPNTRPLSRVTTNASLVTSPPVLMTPPSASTTRETADARSDSLKRLTSPAMEPEKPSPKMDDVPEFQGFGSIKRSSTTSQRSSASTATSSHSSANVGPSATNLARSGTLSWQQRRPTSKLASSRPISVAAVDSSASNSRGASVDEPEQSRDSIAASLGSRDPSWFKQTADRGIGNAAYRKSKDEPTVGDTSSYTSRRGLPGLSRDSSVDHTQRSGSPTSESRASDVTSRKSQRESALSSGSRFSTASSTTSGKPDLKSLIAEDEGQRRVSPSYRSSHESATSPERSSMARTSAISDPQARFGSAMERPISPTKGMGGFVQSAMMKRSDSQVKRWSAQPGIGLSRNNSAASGHSGLQGSSSMPHFEPAPASKETTPEARSRPTSSSNSNLPNTKLDDGLGSMKPTLARHSRSKSVASFHSTANDDGALLASPGSPTKRFSPAKSSWLESSLTKPESPKQLAPAKNNQPSWMADLASRKAQRANADPTPLAGNSLPSEIDLTKPLSRPGSPLKTSQSPFGPSLLRRSDSRDAVNSSPIGSPRLKSKSTWTTDKFSGPPTASSLSAAREGRQPAALQSAFEMQPAPVLEKREEPTQEIADPVKEPQNNTSRPLDVPSVASEKTQDISTNGMDTPTVSTTKETPSTPTQAISRSRAKSIKAPSPSKPESSPNTTSKAPVDFRSQLKSRPAPEVKTGAQPEFLSKFGNLRKTQPEKYVAPDTLKDNILRGKSGLAVTDGPVKTERKDELKESLLSKKEDIKKAKEEGRDLPGQAHERKISSEVPPPPAKPEALAKRELLGRTESARGSASLGREREATPEALARHKSMKQTPAVDVQTKDRSSTISARPEDDKPLVKTASAPSAVEVQQPTSKLAARFNPGLAGILARGPPSSTPSRTGSPAISTSSSHGPPSEQSGDASQLQDVRKDRARGPKRKKGSTKTELAVATTSVEPEQATDLPELQSPQATIAGLRSPPTPSSPNFSRPRPATPTAASSHASNSTPIGPLDGSLENPDQIKKSKPQALPGSAASVLTASLRKTPTLGWDADESSKPTTPIRSAAAGLASNRVAAPASPALAAKPSMGFDKPASPALSSKRSMGFNQPAAASTESTSVPEFKGFGSMRGSRASQTKSAEANKENNDEGSPTGKPSAAIWGRRPGSSKSEATSPSYLSTKRDEEAAMRSAGLLASVSPNRTGDRMGTSPGSAGLPPRPVKPSRMVSGQLAESSPNKGSSTSSSPVDERPETEAGRLLQSALGCVPKFRGQLALNTASIISSQASEAHDVRNPRKTVSVVYPDGSSKVLPPQEEYTVFDESVFLCTHFYTNPKPAKVAEVYIWAGETAFGTTIDAANVHAKRIARENSTTAIYMVRQGHESPALLQAFGGIFITRRGSRETATKQYILCGRKHLGHIVFDEVDFNVASLCHGFVYLISYPVTLQETRLYLWKGSGCSTEELSGARLAAMDLSETGEIIEVDGGVEFASFLKIFSPTTTKAHIAKPSPLWQLKAPAPDKFKTRLFRIQQPESRPSLLTSIWNRRPSWNRLSPARTGSPVPDEVKVEAKEISPLTQSSLEAEGIYLLDAQGALYILIGVLVPSQAEKIRCTLFAQTVLFAEEYAKVAAEVESRTAVPRCQVVVSGVPEELKMLFRHWDEGRGLWGTAGLMAGSRTGEEGLVRVVALEDALAELCRD</sequence>
<feature type="compositionally biased region" description="Polar residues" evidence="1">
    <location>
        <begin position="989"/>
        <end position="1010"/>
    </location>
</feature>
<evidence type="ECO:0008006" key="7">
    <source>
        <dbReference type="Google" id="ProtNLM"/>
    </source>
</evidence>
<dbReference type="InterPro" id="IPR007123">
    <property type="entry name" value="Gelsolin-like_dom"/>
</dbReference>